<evidence type="ECO:0000256" key="4">
    <source>
        <dbReference type="SAM" id="MobiDB-lite"/>
    </source>
</evidence>
<dbReference type="InterPro" id="IPR036028">
    <property type="entry name" value="SH3-like_dom_sf"/>
</dbReference>
<evidence type="ECO:0000259" key="6">
    <source>
        <dbReference type="PROSITE" id="PS51021"/>
    </source>
</evidence>
<dbReference type="SMART" id="SM00326">
    <property type="entry name" value="SH3"/>
    <property type="match status" value="1"/>
</dbReference>
<protein>
    <recommendedName>
        <fullName evidence="9">SH3 domain-containing protein</fullName>
    </recommendedName>
</protein>
<dbReference type="InterPro" id="IPR001452">
    <property type="entry name" value="SH3_domain"/>
</dbReference>
<name>A0AAN9TX27_9PEZI</name>
<comment type="caution">
    <text evidence="7">The sequence shown here is derived from an EMBL/GenBank/DDBJ whole genome shotgun (WGS) entry which is preliminary data.</text>
</comment>
<feature type="compositionally biased region" description="Polar residues" evidence="4">
    <location>
        <begin position="383"/>
        <end position="408"/>
    </location>
</feature>
<dbReference type="PRINTS" id="PR00452">
    <property type="entry name" value="SH3DOMAIN"/>
</dbReference>
<proteinExistence type="predicted"/>
<evidence type="ECO:0000256" key="2">
    <source>
        <dbReference type="PROSITE-ProRule" id="PRU00192"/>
    </source>
</evidence>
<dbReference type="GO" id="GO:0097320">
    <property type="term" value="P:plasma membrane tubulation"/>
    <property type="evidence" value="ECO:0007669"/>
    <property type="project" value="TreeGrafter"/>
</dbReference>
<organism evidence="7 8">
    <name type="scientific">Cytospora paraplurivora</name>
    <dbReference type="NCBI Taxonomy" id="2898453"/>
    <lineage>
        <taxon>Eukaryota</taxon>
        <taxon>Fungi</taxon>
        <taxon>Dikarya</taxon>
        <taxon>Ascomycota</taxon>
        <taxon>Pezizomycotina</taxon>
        <taxon>Sordariomycetes</taxon>
        <taxon>Sordariomycetidae</taxon>
        <taxon>Diaporthales</taxon>
        <taxon>Cytosporaceae</taxon>
        <taxon>Cytospora</taxon>
    </lineage>
</organism>
<feature type="coiled-coil region" evidence="3">
    <location>
        <begin position="154"/>
        <end position="181"/>
    </location>
</feature>
<feature type="compositionally biased region" description="Pro residues" evidence="4">
    <location>
        <begin position="354"/>
        <end position="364"/>
    </location>
</feature>
<dbReference type="GO" id="GO:0031097">
    <property type="term" value="C:medial cortex"/>
    <property type="evidence" value="ECO:0007669"/>
    <property type="project" value="TreeGrafter"/>
</dbReference>
<dbReference type="Gene3D" id="2.30.30.40">
    <property type="entry name" value="SH3 Domains"/>
    <property type="match status" value="1"/>
</dbReference>
<evidence type="ECO:0000259" key="5">
    <source>
        <dbReference type="PROSITE" id="PS50002"/>
    </source>
</evidence>
<feature type="domain" description="SH3" evidence="5">
    <location>
        <begin position="453"/>
        <end position="512"/>
    </location>
</feature>
<keyword evidence="3" id="KW-0175">Coiled coil</keyword>
<evidence type="ECO:0000256" key="3">
    <source>
        <dbReference type="SAM" id="Coils"/>
    </source>
</evidence>
<dbReference type="FunFam" id="2.30.30.40:FF:000100">
    <property type="entry name" value="SH3 domain-containing YSC84-like protein 1"/>
    <property type="match status" value="1"/>
</dbReference>
<dbReference type="GO" id="GO:0030479">
    <property type="term" value="C:actin cortical patch"/>
    <property type="evidence" value="ECO:0007669"/>
    <property type="project" value="TreeGrafter"/>
</dbReference>
<dbReference type="InterPro" id="IPR046982">
    <property type="entry name" value="BIN3/RVS161-like"/>
</dbReference>
<evidence type="ECO:0000313" key="8">
    <source>
        <dbReference type="Proteomes" id="UP001320245"/>
    </source>
</evidence>
<dbReference type="InterPro" id="IPR027267">
    <property type="entry name" value="AH/BAR_dom_sf"/>
</dbReference>
<feature type="domain" description="BAR" evidence="6">
    <location>
        <begin position="1"/>
        <end position="263"/>
    </location>
</feature>
<dbReference type="PANTHER" id="PTHR47174">
    <property type="entry name" value="BRIDGING INTEGRATOR 3"/>
    <property type="match status" value="1"/>
</dbReference>
<dbReference type="CDD" id="cd07599">
    <property type="entry name" value="BAR_Rvs167p"/>
    <property type="match status" value="1"/>
</dbReference>
<evidence type="ECO:0000256" key="1">
    <source>
        <dbReference type="ARBA" id="ARBA00022443"/>
    </source>
</evidence>
<dbReference type="GO" id="GO:0043332">
    <property type="term" value="C:mating projection tip"/>
    <property type="evidence" value="ECO:0007669"/>
    <property type="project" value="TreeGrafter"/>
</dbReference>
<dbReference type="Pfam" id="PF03114">
    <property type="entry name" value="BAR"/>
    <property type="match status" value="1"/>
</dbReference>
<reference evidence="7 8" key="1">
    <citation type="journal article" date="2023" name="PLoS ONE">
        <title>Cytospora paraplurivora sp. nov. isolated from orchards with fruit tree decline syndrome in Ontario, Canada.</title>
        <authorList>
            <person name="Ilyukhin E."/>
            <person name="Nguyen H.D.T."/>
            <person name="Castle A.J."/>
            <person name="Ellouze W."/>
        </authorList>
    </citation>
    <scope>NUCLEOTIDE SEQUENCE [LARGE SCALE GENOMIC DNA]</scope>
    <source>
        <strain evidence="7 8">FDS-564</strain>
    </source>
</reference>
<feature type="compositionally biased region" description="Low complexity" evidence="4">
    <location>
        <begin position="420"/>
        <end position="435"/>
    </location>
</feature>
<keyword evidence="1 2" id="KW-0728">SH3 domain</keyword>
<dbReference type="Pfam" id="PF00018">
    <property type="entry name" value="SH3_1"/>
    <property type="match status" value="1"/>
</dbReference>
<dbReference type="SUPFAM" id="SSF50044">
    <property type="entry name" value="SH3-domain"/>
    <property type="match status" value="1"/>
</dbReference>
<dbReference type="Gene3D" id="1.20.1270.60">
    <property type="entry name" value="Arfaptin homology (AH) domain/BAR domain"/>
    <property type="match status" value="1"/>
</dbReference>
<evidence type="ECO:0000313" key="7">
    <source>
        <dbReference type="EMBL" id="KAK7731097.1"/>
    </source>
</evidence>
<feature type="region of interest" description="Disordered" evidence="4">
    <location>
        <begin position="295"/>
        <end position="452"/>
    </location>
</feature>
<sequence>MQSVQRKIGKLRNKGPGDNAKVSTLLSDYEDADRILTKVMGTLISLHCSFRDTANALVVQIIDCAKSWQESWIALVNSQFDIADIYANLYDPIVGATDGHGRPSVETPELQLHRTFKLKETYGDLRTELNEEINSIEHRIIRPGNDARVSIAPIRKTIKKREDKRLDVERLQEKVHKLHRKTMRTPKEDAQLAKTEDELATLTEEFDIADSHLRDTLPPVVQAAFSLILPLLSVHIVIQNRMLGLYYTVLHGYCEENGFPSPAPPMDDVIAQWASDIQAAKREFESISLVARGRGLRDPLNPTNEEQADGRLSPAAPAYGSFRRASSGLIPSSNDGRSRVPSYGSKGSAATSPIPSPQPSPKLGPRPDTAKGPNYGGLLRPTDFTTASELGRSPGSTSPSQLRRSSATDYFGSRNPPSPASTLASSYSQSSNSIAAKKKKPPPPPPKRIPSVKPEEFVIALYDFVGQGAGDLSFREGDRIKIIKKTETDQDWWTGELGGKRGAFPANYCKPT</sequence>
<dbReference type="InterPro" id="IPR004148">
    <property type="entry name" value="BAR_dom"/>
</dbReference>
<dbReference type="PANTHER" id="PTHR47174:SF2">
    <property type="entry name" value="SH3 DOMAIN SIGNALLING PROTEIN (AFU_ORTHOLOGUE AFUA_5G07670)"/>
    <property type="match status" value="1"/>
</dbReference>
<dbReference type="PROSITE" id="PS50002">
    <property type="entry name" value="SH3"/>
    <property type="match status" value="1"/>
</dbReference>
<accession>A0AAN9TX27</accession>
<dbReference type="SUPFAM" id="SSF103657">
    <property type="entry name" value="BAR/IMD domain-like"/>
    <property type="match status" value="1"/>
</dbReference>
<dbReference type="PROSITE" id="PS51021">
    <property type="entry name" value="BAR"/>
    <property type="match status" value="1"/>
</dbReference>
<dbReference type="GO" id="GO:0051666">
    <property type="term" value="P:actin cortical patch localization"/>
    <property type="evidence" value="ECO:0007669"/>
    <property type="project" value="InterPro"/>
</dbReference>
<dbReference type="GO" id="GO:0006897">
    <property type="term" value="P:endocytosis"/>
    <property type="evidence" value="ECO:0007669"/>
    <property type="project" value="InterPro"/>
</dbReference>
<dbReference type="GO" id="GO:1990528">
    <property type="term" value="C:Rvs161p-Rvs167p complex"/>
    <property type="evidence" value="ECO:0007669"/>
    <property type="project" value="TreeGrafter"/>
</dbReference>
<dbReference type="EMBL" id="JAJSPL020000057">
    <property type="protein sequence ID" value="KAK7731097.1"/>
    <property type="molecule type" value="Genomic_DNA"/>
</dbReference>
<dbReference type="Proteomes" id="UP001320245">
    <property type="component" value="Unassembled WGS sequence"/>
</dbReference>
<evidence type="ECO:0008006" key="9">
    <source>
        <dbReference type="Google" id="ProtNLM"/>
    </source>
</evidence>
<keyword evidence="8" id="KW-1185">Reference proteome</keyword>
<dbReference type="GO" id="GO:0008289">
    <property type="term" value="F:lipid binding"/>
    <property type="evidence" value="ECO:0007669"/>
    <property type="project" value="TreeGrafter"/>
</dbReference>
<gene>
    <name evidence="7" type="ORF">SLS53_008815</name>
</gene>
<dbReference type="AlphaFoldDB" id="A0AAN9TX27"/>